<keyword evidence="3" id="KW-1185">Reference proteome</keyword>
<organism evidence="2 3">
    <name type="scientific">Jhaorihella thermophila</name>
    <dbReference type="NCBI Taxonomy" id="488547"/>
    <lineage>
        <taxon>Bacteria</taxon>
        <taxon>Pseudomonadati</taxon>
        <taxon>Pseudomonadota</taxon>
        <taxon>Alphaproteobacteria</taxon>
        <taxon>Rhodobacterales</taxon>
        <taxon>Paracoccaceae</taxon>
        <taxon>Jhaorihella</taxon>
    </lineage>
</organism>
<dbReference type="InterPro" id="IPR010634">
    <property type="entry name" value="DUF1223"/>
</dbReference>
<dbReference type="EMBL" id="FNVD01000013">
    <property type="protein sequence ID" value="SEG15988.1"/>
    <property type="molecule type" value="Genomic_DNA"/>
</dbReference>
<gene>
    <name evidence="2" type="ORF">SAMN05421751_11321</name>
</gene>
<feature type="chain" id="PRO_5009289898" description="DUF1223 domain-containing protein" evidence="1">
    <location>
        <begin position="25"/>
        <end position="239"/>
    </location>
</feature>
<evidence type="ECO:0000256" key="1">
    <source>
        <dbReference type="SAM" id="SignalP"/>
    </source>
</evidence>
<evidence type="ECO:0000313" key="3">
    <source>
        <dbReference type="Proteomes" id="UP000236742"/>
    </source>
</evidence>
<dbReference type="PANTHER" id="PTHR36057:SF1">
    <property type="entry name" value="LIPOPROTEIN LIPID ATTACHMENT SITE-LIKE PROTEIN, PUTATIVE (DUF1223)-RELATED"/>
    <property type="match status" value="1"/>
</dbReference>
<sequence length="239" mass="26134">MTRLVTAICAAVVALTGLARPAEANPVVVELFTSQGCSSCPPAEELLGRIADRDEVLALSLHVDYWDYLGWKDEYALKDCTRRQRGYARAAGRNMVYTPQMIVNGREALTGTDTMELAELIMKYQHPGRDAAQVEVVARRTGNALSVEVAPREGAAGKRADLVVQLVQYVPRASADITKGENAGRRTNHYNVVRDWRVLGRWDGTAPLRLEADLTDGLRAAVIVQQTDYGPIVAAARAD</sequence>
<evidence type="ECO:0000313" key="2">
    <source>
        <dbReference type="EMBL" id="SEG15988.1"/>
    </source>
</evidence>
<evidence type="ECO:0008006" key="4">
    <source>
        <dbReference type="Google" id="ProtNLM"/>
    </source>
</evidence>
<dbReference type="SUPFAM" id="SSF52833">
    <property type="entry name" value="Thioredoxin-like"/>
    <property type="match status" value="1"/>
</dbReference>
<protein>
    <recommendedName>
        <fullName evidence="4">DUF1223 domain-containing protein</fullName>
    </recommendedName>
</protein>
<proteinExistence type="predicted"/>
<accession>A0A1H5XWD8</accession>
<dbReference type="Pfam" id="PF06764">
    <property type="entry name" value="DUF1223"/>
    <property type="match status" value="1"/>
</dbReference>
<dbReference type="InterPro" id="IPR036249">
    <property type="entry name" value="Thioredoxin-like_sf"/>
</dbReference>
<reference evidence="2 3" key="1">
    <citation type="submission" date="2016-10" db="EMBL/GenBank/DDBJ databases">
        <authorList>
            <person name="de Groot N.N."/>
        </authorList>
    </citation>
    <scope>NUCLEOTIDE SEQUENCE [LARGE SCALE GENOMIC DNA]</scope>
    <source>
        <strain evidence="2 3">DSM 23413</strain>
    </source>
</reference>
<dbReference type="RefSeq" id="WP_104008733.1">
    <property type="nucleotide sequence ID" value="NZ_FNVD01000013.1"/>
</dbReference>
<dbReference type="OrthoDB" id="9808254at2"/>
<feature type="signal peptide" evidence="1">
    <location>
        <begin position="1"/>
        <end position="24"/>
    </location>
</feature>
<keyword evidence="1" id="KW-0732">Signal</keyword>
<dbReference type="Proteomes" id="UP000236742">
    <property type="component" value="Unassembled WGS sequence"/>
</dbReference>
<dbReference type="AlphaFoldDB" id="A0A1H5XWD8"/>
<dbReference type="PANTHER" id="PTHR36057">
    <property type="match status" value="1"/>
</dbReference>
<name>A0A1H5XWD8_9RHOB</name>